<dbReference type="InterPro" id="IPR033643">
    <property type="entry name" value="SYLF_SH3YL1-like"/>
</dbReference>
<dbReference type="GO" id="GO:0051017">
    <property type="term" value="P:actin filament bundle assembly"/>
    <property type="evidence" value="ECO:0007669"/>
    <property type="project" value="TreeGrafter"/>
</dbReference>
<name>A0A8H7V2E6_9FUNG</name>
<dbReference type="GO" id="GO:0051666">
    <property type="term" value="P:actin cortical patch localization"/>
    <property type="evidence" value="ECO:0007669"/>
    <property type="project" value="TreeGrafter"/>
</dbReference>
<dbReference type="PRINTS" id="PR00452">
    <property type="entry name" value="SH3DOMAIN"/>
</dbReference>
<dbReference type="GO" id="GO:0035091">
    <property type="term" value="F:phosphatidylinositol binding"/>
    <property type="evidence" value="ECO:0007669"/>
    <property type="project" value="TreeGrafter"/>
</dbReference>
<feature type="compositionally biased region" description="Basic and acidic residues" evidence="4">
    <location>
        <begin position="254"/>
        <end position="266"/>
    </location>
</feature>
<protein>
    <recommendedName>
        <fullName evidence="5">SH3 domain-containing protein</fullName>
    </recommendedName>
</protein>
<feature type="domain" description="SH3" evidence="5">
    <location>
        <begin position="362"/>
        <end position="421"/>
    </location>
</feature>
<sequence length="421" mass="44744">MGITINSPLPSSLSSECRKAARILNSFTDNGKGVDIIIPPHILSDAKGLAIFTVLKAGFLFSGRAGSGLVIARLPDGNWSAPSAIMTGGMGFGGQVGAELTDFIMVLNTASAVKTFMHHGSITLGGNISVAAGPVGRNAEASGTASIKNVSAVYSYSKTRGLFAGVSLEGSVILERFDANKKLYGGKVKTRDLLNGTIAPPPAADTLYRALEIKSGHKGGGRFGHMDNFDNSYRSDSRYSSSDRNYDGNSDPYNRYDDTPSSRRSDNSNYDSMDSSPNRALSFNRAAVHNLAKSGGSGGGLSPNVAKNTSSGNRPRGSSISSWKNDSNHSYDPPRQISAAPSPNLTSYDNNNSRALVLTNNNEDSRARALFNFAGEQDGDLVFHKGDIITIVKKSDTQNDWWTGKIGSRQGIFPANFVEPL</sequence>
<keyword evidence="2 3" id="KW-0728">SH3 domain</keyword>
<accession>A0A8H7V2E6</accession>
<reference evidence="6" key="1">
    <citation type="submission" date="2020-12" db="EMBL/GenBank/DDBJ databases">
        <title>Metabolic potential, ecology and presence of endohyphal bacteria is reflected in genomic diversity of Mucoromycotina.</title>
        <authorList>
            <person name="Muszewska A."/>
            <person name="Okrasinska A."/>
            <person name="Steczkiewicz K."/>
            <person name="Drgas O."/>
            <person name="Orlowska M."/>
            <person name="Perlinska-Lenart U."/>
            <person name="Aleksandrzak-Piekarczyk T."/>
            <person name="Szatraj K."/>
            <person name="Zielenkiewicz U."/>
            <person name="Pilsyk S."/>
            <person name="Malc E."/>
            <person name="Mieczkowski P."/>
            <person name="Kruszewska J.S."/>
            <person name="Biernat P."/>
            <person name="Pawlowska J."/>
        </authorList>
    </citation>
    <scope>NUCLEOTIDE SEQUENCE</scope>
    <source>
        <strain evidence="6">CBS 226.32</strain>
    </source>
</reference>
<dbReference type="EMBL" id="JAEPRC010000124">
    <property type="protein sequence ID" value="KAG2207651.1"/>
    <property type="molecule type" value="Genomic_DNA"/>
</dbReference>
<evidence type="ECO:0000256" key="4">
    <source>
        <dbReference type="SAM" id="MobiDB-lite"/>
    </source>
</evidence>
<evidence type="ECO:0000256" key="1">
    <source>
        <dbReference type="ARBA" id="ARBA00007761"/>
    </source>
</evidence>
<dbReference type="InterPro" id="IPR036028">
    <property type="entry name" value="SH3-like_dom_sf"/>
</dbReference>
<evidence type="ECO:0000313" key="7">
    <source>
        <dbReference type="Proteomes" id="UP000650833"/>
    </source>
</evidence>
<dbReference type="GO" id="GO:0051015">
    <property type="term" value="F:actin filament binding"/>
    <property type="evidence" value="ECO:0007669"/>
    <property type="project" value="TreeGrafter"/>
</dbReference>
<feature type="compositionally biased region" description="Basic and acidic residues" evidence="4">
    <location>
        <begin position="224"/>
        <end position="237"/>
    </location>
</feature>
<proteinExistence type="inferred from homology"/>
<feature type="compositionally biased region" description="Polar residues" evidence="4">
    <location>
        <begin position="339"/>
        <end position="351"/>
    </location>
</feature>
<dbReference type="Proteomes" id="UP000650833">
    <property type="component" value="Unassembled WGS sequence"/>
</dbReference>
<dbReference type="CDD" id="cd11842">
    <property type="entry name" value="SH3_Ysc84p_like"/>
    <property type="match status" value="1"/>
</dbReference>
<dbReference type="AlphaFoldDB" id="A0A8H7V2E6"/>
<feature type="region of interest" description="Disordered" evidence="4">
    <location>
        <begin position="294"/>
        <end position="351"/>
    </location>
</feature>
<dbReference type="SUPFAM" id="SSF50044">
    <property type="entry name" value="SH3-domain"/>
    <property type="match status" value="1"/>
</dbReference>
<evidence type="ECO:0000256" key="3">
    <source>
        <dbReference type="PROSITE-ProRule" id="PRU00192"/>
    </source>
</evidence>
<dbReference type="SMART" id="SM00326">
    <property type="entry name" value="SH3"/>
    <property type="match status" value="1"/>
</dbReference>
<dbReference type="InterPro" id="IPR051702">
    <property type="entry name" value="SH3_domain_YSC84-like"/>
</dbReference>
<dbReference type="InterPro" id="IPR007461">
    <property type="entry name" value="Ysc84_actin-binding"/>
</dbReference>
<dbReference type="GO" id="GO:0030479">
    <property type="term" value="C:actin cortical patch"/>
    <property type="evidence" value="ECO:0007669"/>
    <property type="project" value="TreeGrafter"/>
</dbReference>
<feature type="compositionally biased region" description="Low complexity" evidence="4">
    <location>
        <begin position="267"/>
        <end position="278"/>
    </location>
</feature>
<dbReference type="InterPro" id="IPR001452">
    <property type="entry name" value="SH3_domain"/>
</dbReference>
<feature type="compositionally biased region" description="Polar residues" evidence="4">
    <location>
        <begin position="305"/>
        <end position="330"/>
    </location>
</feature>
<dbReference type="PANTHER" id="PTHR15629">
    <property type="entry name" value="SH3YL1 PROTEIN"/>
    <property type="match status" value="1"/>
</dbReference>
<keyword evidence="7" id="KW-1185">Reference proteome</keyword>
<comment type="similarity">
    <text evidence="1">Belongs to the SH3YL1 family.</text>
</comment>
<gene>
    <name evidence="6" type="ORF">INT46_005062</name>
</gene>
<evidence type="ECO:0000313" key="6">
    <source>
        <dbReference type="EMBL" id="KAG2207651.1"/>
    </source>
</evidence>
<dbReference type="Gene3D" id="2.30.30.40">
    <property type="entry name" value="SH3 Domains"/>
    <property type="match status" value="1"/>
</dbReference>
<organism evidence="6 7">
    <name type="scientific">Mucor plumbeus</name>
    <dbReference type="NCBI Taxonomy" id="97098"/>
    <lineage>
        <taxon>Eukaryota</taxon>
        <taxon>Fungi</taxon>
        <taxon>Fungi incertae sedis</taxon>
        <taxon>Mucoromycota</taxon>
        <taxon>Mucoromycotina</taxon>
        <taxon>Mucoromycetes</taxon>
        <taxon>Mucorales</taxon>
        <taxon>Mucorineae</taxon>
        <taxon>Mucoraceae</taxon>
        <taxon>Mucor</taxon>
    </lineage>
</organism>
<dbReference type="Pfam" id="PF00018">
    <property type="entry name" value="SH3_1"/>
    <property type="match status" value="1"/>
</dbReference>
<dbReference type="OrthoDB" id="443981at2759"/>
<dbReference type="FunFam" id="2.30.30.40:FF:000100">
    <property type="entry name" value="SH3 domain-containing YSC84-like protein 1"/>
    <property type="match status" value="1"/>
</dbReference>
<dbReference type="PANTHER" id="PTHR15629:SF2">
    <property type="entry name" value="SH3 DOMAIN-CONTAINING YSC84-LIKE PROTEIN 1"/>
    <property type="match status" value="1"/>
</dbReference>
<evidence type="ECO:0000256" key="2">
    <source>
        <dbReference type="ARBA" id="ARBA00022443"/>
    </source>
</evidence>
<dbReference type="CDD" id="cd11525">
    <property type="entry name" value="SYLF_SH3YL1_like"/>
    <property type="match status" value="1"/>
</dbReference>
<feature type="region of interest" description="Disordered" evidence="4">
    <location>
        <begin position="219"/>
        <end position="278"/>
    </location>
</feature>
<dbReference type="Pfam" id="PF04366">
    <property type="entry name" value="Ysc84"/>
    <property type="match status" value="1"/>
</dbReference>
<evidence type="ECO:0000259" key="5">
    <source>
        <dbReference type="PROSITE" id="PS50002"/>
    </source>
</evidence>
<comment type="caution">
    <text evidence="6">The sequence shown here is derived from an EMBL/GenBank/DDBJ whole genome shotgun (WGS) entry which is preliminary data.</text>
</comment>
<dbReference type="PROSITE" id="PS50002">
    <property type="entry name" value="SH3"/>
    <property type="match status" value="1"/>
</dbReference>